<sequence length="195" mass="21427">MQKTNTLFLAEVAIFGALAYLLDLLAGVLSLKFWAAGGSISISMVPIFIMAFRWGLKGGFISGLILGMLQIMIGPFYGVQIVQILLDYIVAFAGLGFAGIFANQVTNAVKQNNVRKIILYVTFASFIGCSVRFLAHYAAGVIFFGHFAPEGQPVWLYSLLYNGSYMLPSFIFATIVTILLIRTVPRIFTFNKSII</sequence>
<dbReference type="Proteomes" id="UP000324517">
    <property type="component" value="Unassembled WGS sequence"/>
</dbReference>
<evidence type="ECO:0000313" key="2">
    <source>
        <dbReference type="EMBL" id="TYS72092.1"/>
    </source>
</evidence>
<dbReference type="InterPro" id="IPR012651">
    <property type="entry name" value="Thia_Transptr_ThiT"/>
</dbReference>
<dbReference type="EMBL" id="VTET01000004">
    <property type="protein sequence ID" value="TYS72092.1"/>
    <property type="molecule type" value="Genomic_DNA"/>
</dbReference>
<evidence type="ECO:0000313" key="3">
    <source>
        <dbReference type="Proteomes" id="UP000324517"/>
    </source>
</evidence>
<dbReference type="Pfam" id="PF09515">
    <property type="entry name" value="Thia_YuaJ"/>
    <property type="match status" value="1"/>
</dbReference>
<dbReference type="Gene3D" id="1.10.1760.20">
    <property type="match status" value="1"/>
</dbReference>
<keyword evidence="1" id="KW-0472">Membrane</keyword>
<feature type="transmembrane region" description="Helical" evidence="1">
    <location>
        <begin position="59"/>
        <end position="79"/>
    </location>
</feature>
<gene>
    <name evidence="2" type="primary">thiT</name>
    <name evidence="2" type="ORF">FZC75_08930</name>
</gene>
<feature type="transmembrane region" description="Helical" evidence="1">
    <location>
        <begin position="165"/>
        <end position="184"/>
    </location>
</feature>
<feature type="transmembrane region" description="Helical" evidence="1">
    <location>
        <begin position="85"/>
        <end position="105"/>
    </location>
</feature>
<reference evidence="2 3" key="1">
    <citation type="submission" date="2019-08" db="EMBL/GenBank/DDBJ databases">
        <title>Bacillus genomes from the desert of Cuatro Cienegas, Coahuila.</title>
        <authorList>
            <person name="Olmedo-Alvarez G."/>
        </authorList>
    </citation>
    <scope>NUCLEOTIDE SEQUENCE [LARGE SCALE GENOMIC DNA]</scope>
    <source>
        <strain evidence="2 3">CH98b_3T</strain>
    </source>
</reference>
<proteinExistence type="predicted"/>
<feature type="transmembrane region" description="Helical" evidence="1">
    <location>
        <begin position="7"/>
        <end position="27"/>
    </location>
</feature>
<evidence type="ECO:0000256" key="1">
    <source>
        <dbReference type="SAM" id="Phobius"/>
    </source>
</evidence>
<feature type="transmembrane region" description="Helical" evidence="1">
    <location>
        <begin position="33"/>
        <end position="52"/>
    </location>
</feature>
<feature type="transmembrane region" description="Helical" evidence="1">
    <location>
        <begin position="117"/>
        <end position="145"/>
    </location>
</feature>
<dbReference type="GO" id="GO:0015234">
    <property type="term" value="F:thiamine transmembrane transporter activity"/>
    <property type="evidence" value="ECO:0007669"/>
    <property type="project" value="InterPro"/>
</dbReference>
<keyword evidence="1" id="KW-1133">Transmembrane helix</keyword>
<name>A0A5D4TC79_9BACI</name>
<dbReference type="NCBIfam" id="TIGR02357">
    <property type="entry name" value="ECF_ThiT_YuaJ"/>
    <property type="match status" value="1"/>
</dbReference>
<protein>
    <submittedName>
        <fullName evidence="2">Energy-coupled thiamine transporter ThiT</fullName>
    </submittedName>
</protein>
<dbReference type="RefSeq" id="WP_148979060.1">
    <property type="nucleotide sequence ID" value="NZ_JBNILM010000004.1"/>
</dbReference>
<comment type="caution">
    <text evidence="2">The sequence shown here is derived from an EMBL/GenBank/DDBJ whole genome shotgun (WGS) entry which is preliminary data.</text>
</comment>
<dbReference type="OrthoDB" id="9795813at2"/>
<organism evidence="2 3">
    <name type="scientific">Sutcliffiella horikoshii</name>
    <dbReference type="NCBI Taxonomy" id="79883"/>
    <lineage>
        <taxon>Bacteria</taxon>
        <taxon>Bacillati</taxon>
        <taxon>Bacillota</taxon>
        <taxon>Bacilli</taxon>
        <taxon>Bacillales</taxon>
        <taxon>Bacillaceae</taxon>
        <taxon>Sutcliffiella</taxon>
    </lineage>
</organism>
<dbReference type="GO" id="GO:0005886">
    <property type="term" value="C:plasma membrane"/>
    <property type="evidence" value="ECO:0007669"/>
    <property type="project" value="InterPro"/>
</dbReference>
<keyword evidence="1" id="KW-0812">Transmembrane</keyword>
<dbReference type="AlphaFoldDB" id="A0A5D4TC79"/>
<accession>A0A5D4TC79</accession>